<feature type="transmembrane region" description="Helical" evidence="6">
    <location>
        <begin position="161"/>
        <end position="188"/>
    </location>
</feature>
<proteinExistence type="predicted"/>
<dbReference type="GO" id="GO:0007189">
    <property type="term" value="P:adenylate cyclase-activating G protein-coupled receptor signaling pathway"/>
    <property type="evidence" value="ECO:0007669"/>
    <property type="project" value="TreeGrafter"/>
</dbReference>
<feature type="transmembrane region" description="Helical" evidence="6">
    <location>
        <begin position="426"/>
        <end position="446"/>
    </location>
</feature>
<feature type="compositionally biased region" description="Polar residues" evidence="5">
    <location>
        <begin position="311"/>
        <end position="321"/>
    </location>
</feature>
<dbReference type="GO" id="GO:0005886">
    <property type="term" value="C:plasma membrane"/>
    <property type="evidence" value="ECO:0007669"/>
    <property type="project" value="TreeGrafter"/>
</dbReference>
<keyword evidence="2 6" id="KW-0812">Transmembrane</keyword>
<dbReference type="PANTHER" id="PTHR23112">
    <property type="entry name" value="G PROTEIN-COUPLED RECEPTOR 157-RELATED"/>
    <property type="match status" value="1"/>
</dbReference>
<keyword evidence="3 6" id="KW-1133">Transmembrane helix</keyword>
<feature type="transmembrane region" description="Helical" evidence="6">
    <location>
        <begin position="118"/>
        <end position="140"/>
    </location>
</feature>
<comment type="caution">
    <text evidence="7">The sequence shown here is derived from an EMBL/GenBank/DDBJ whole genome shotgun (WGS) entry which is preliminary data.</text>
</comment>
<name>A0A9N8DTA6_9STRA</name>
<feature type="transmembrane region" description="Helical" evidence="6">
    <location>
        <begin position="458"/>
        <end position="481"/>
    </location>
</feature>
<accession>A0A9N8DTA6</accession>
<sequence length="523" mass="59489">MSLTERLLHAQEETHYHFNPPEKKHNRTAAQLNAVNYIRKVNAVWSLFGSAYIIYDSIRTLRQRRGKSSGERTSSYILLALSLCDFSSSLWLFLADWTSPDPFVPYEETPTVCKVQGFFVQLGLCVPVYNASLAICYYLLICRRHQGIRSKRQSSNQQSSFLRSVTPMLLIGLPMMWGLSTAVSGLLLDLYHLYGPMGVCWIAGSPIRCAPGGALEHTPQCRRQGQLDTYRLVFGFLPLLLCFVVMIIFFTIIFFKVRKRELTSEKWNKSWMQLDTGGSSSLFYNDTNNSREEAPPPQSPRQAEESKKITANDNNQSNSGGEETKQEERPKSPVELELEAGVAVELDDMPTFAELEACPLEMIPGKDPEEKYSEDDNTPKTCSFEIRNSANTVTTTTTTTTSLRQSDKTTSLRRSDKRRISKSQQVAMQSLCYAVAFFLTWTFPFISWITTSYFLKRYYALDVLTSFFLPLQGLFNALVYLRPRYLQFREGNPDWSLWKAVTGGSCCRRSSSKNDNNNNNSQG</sequence>
<keyword evidence="4 6" id="KW-0472">Membrane</keyword>
<evidence type="ECO:0000313" key="8">
    <source>
        <dbReference type="Proteomes" id="UP001153069"/>
    </source>
</evidence>
<dbReference type="OrthoDB" id="18453at2759"/>
<dbReference type="EMBL" id="CAICTM010000261">
    <property type="protein sequence ID" value="CAB9506315.1"/>
    <property type="molecule type" value="Genomic_DNA"/>
</dbReference>
<dbReference type="Proteomes" id="UP001153069">
    <property type="component" value="Unassembled WGS sequence"/>
</dbReference>
<feature type="compositionally biased region" description="Basic and acidic residues" evidence="5">
    <location>
        <begin position="322"/>
        <end position="334"/>
    </location>
</feature>
<evidence type="ECO:0000256" key="1">
    <source>
        <dbReference type="ARBA" id="ARBA00004141"/>
    </source>
</evidence>
<protein>
    <submittedName>
        <fullName evidence="7">Uncharacterized protein</fullName>
    </submittedName>
</protein>
<feature type="compositionally biased region" description="Low complexity" evidence="5">
    <location>
        <begin position="392"/>
        <end position="401"/>
    </location>
</feature>
<dbReference type="PANTHER" id="PTHR23112:SF0">
    <property type="entry name" value="TRANSMEMBRANE PROTEIN 116"/>
    <property type="match status" value="1"/>
</dbReference>
<evidence type="ECO:0000256" key="2">
    <source>
        <dbReference type="ARBA" id="ARBA00022692"/>
    </source>
</evidence>
<feature type="transmembrane region" description="Helical" evidence="6">
    <location>
        <begin position="232"/>
        <end position="255"/>
    </location>
</feature>
<comment type="subcellular location">
    <subcellularLocation>
        <location evidence="1">Membrane</location>
        <topology evidence="1">Multi-pass membrane protein</topology>
    </subcellularLocation>
</comment>
<evidence type="ECO:0000256" key="6">
    <source>
        <dbReference type="SAM" id="Phobius"/>
    </source>
</evidence>
<feature type="transmembrane region" description="Helical" evidence="6">
    <location>
        <begin position="76"/>
        <end position="98"/>
    </location>
</feature>
<evidence type="ECO:0000256" key="5">
    <source>
        <dbReference type="SAM" id="MobiDB-lite"/>
    </source>
</evidence>
<reference evidence="7" key="1">
    <citation type="submission" date="2020-06" db="EMBL/GenBank/DDBJ databases">
        <authorList>
            <consortium name="Plant Systems Biology data submission"/>
        </authorList>
    </citation>
    <scope>NUCLEOTIDE SEQUENCE</scope>
    <source>
        <strain evidence="7">D6</strain>
    </source>
</reference>
<keyword evidence="8" id="KW-1185">Reference proteome</keyword>
<gene>
    <name evidence="7" type="ORF">SEMRO_262_G102120.1</name>
</gene>
<feature type="region of interest" description="Disordered" evidence="5">
    <location>
        <begin position="282"/>
        <end position="334"/>
    </location>
</feature>
<organism evidence="7 8">
    <name type="scientific">Seminavis robusta</name>
    <dbReference type="NCBI Taxonomy" id="568900"/>
    <lineage>
        <taxon>Eukaryota</taxon>
        <taxon>Sar</taxon>
        <taxon>Stramenopiles</taxon>
        <taxon>Ochrophyta</taxon>
        <taxon>Bacillariophyta</taxon>
        <taxon>Bacillariophyceae</taxon>
        <taxon>Bacillariophycidae</taxon>
        <taxon>Naviculales</taxon>
        <taxon>Naviculaceae</taxon>
        <taxon>Seminavis</taxon>
    </lineage>
</organism>
<evidence type="ECO:0000256" key="3">
    <source>
        <dbReference type="ARBA" id="ARBA00022989"/>
    </source>
</evidence>
<dbReference type="SUPFAM" id="SSF81321">
    <property type="entry name" value="Family A G protein-coupled receptor-like"/>
    <property type="match status" value="1"/>
</dbReference>
<evidence type="ECO:0000313" key="7">
    <source>
        <dbReference type="EMBL" id="CAB9506315.1"/>
    </source>
</evidence>
<dbReference type="GO" id="GO:0004930">
    <property type="term" value="F:G protein-coupled receptor activity"/>
    <property type="evidence" value="ECO:0007669"/>
    <property type="project" value="TreeGrafter"/>
</dbReference>
<feature type="region of interest" description="Disordered" evidence="5">
    <location>
        <begin position="361"/>
        <end position="417"/>
    </location>
</feature>
<dbReference type="AlphaFoldDB" id="A0A9N8DTA6"/>
<dbReference type="Gene3D" id="1.20.1070.10">
    <property type="entry name" value="Rhodopsin 7-helix transmembrane proteins"/>
    <property type="match status" value="1"/>
</dbReference>
<evidence type="ECO:0000256" key="4">
    <source>
        <dbReference type="ARBA" id="ARBA00023136"/>
    </source>
</evidence>